<reference evidence="2 3" key="1">
    <citation type="submission" date="2014-11" db="EMBL/GenBank/DDBJ databases">
        <title>Genetic blueprint of the zoonotic pathogen Toxocara canis.</title>
        <authorList>
            <person name="Zhu X.-Q."/>
            <person name="Korhonen P.K."/>
            <person name="Cai H."/>
            <person name="Young N.D."/>
            <person name="Nejsum P."/>
            <person name="von Samson-Himmelstjerna G."/>
            <person name="Boag P.R."/>
            <person name="Tan P."/>
            <person name="Li Q."/>
            <person name="Min J."/>
            <person name="Yang Y."/>
            <person name="Wang X."/>
            <person name="Fang X."/>
            <person name="Hall R.S."/>
            <person name="Hofmann A."/>
            <person name="Sternberg P.W."/>
            <person name="Jex A.R."/>
            <person name="Gasser R.B."/>
        </authorList>
    </citation>
    <scope>NUCLEOTIDE SEQUENCE [LARGE SCALE GENOMIC DNA]</scope>
    <source>
        <strain evidence="2">PN_DK_2014</strain>
    </source>
</reference>
<dbReference type="AlphaFoldDB" id="A0A0B2V7F4"/>
<proteinExistence type="predicted"/>
<protein>
    <submittedName>
        <fullName evidence="2">Uncharacterized protein</fullName>
    </submittedName>
</protein>
<feature type="region of interest" description="Disordered" evidence="1">
    <location>
        <begin position="453"/>
        <end position="480"/>
    </location>
</feature>
<evidence type="ECO:0000256" key="1">
    <source>
        <dbReference type="SAM" id="MobiDB-lite"/>
    </source>
</evidence>
<accession>A0A0B2V7F4</accession>
<feature type="region of interest" description="Disordered" evidence="1">
    <location>
        <begin position="1"/>
        <end position="51"/>
    </location>
</feature>
<feature type="compositionally biased region" description="Polar residues" evidence="1">
    <location>
        <begin position="589"/>
        <end position="611"/>
    </location>
</feature>
<dbReference type="Proteomes" id="UP000031036">
    <property type="component" value="Unassembled WGS sequence"/>
</dbReference>
<feature type="compositionally biased region" description="Polar residues" evidence="1">
    <location>
        <begin position="1"/>
        <end position="17"/>
    </location>
</feature>
<feature type="compositionally biased region" description="Basic and acidic residues" evidence="1">
    <location>
        <begin position="403"/>
        <end position="417"/>
    </location>
</feature>
<feature type="region of interest" description="Disordered" evidence="1">
    <location>
        <begin position="127"/>
        <end position="147"/>
    </location>
</feature>
<feature type="compositionally biased region" description="Polar residues" evidence="1">
    <location>
        <begin position="128"/>
        <end position="146"/>
    </location>
</feature>
<keyword evidence="3" id="KW-1185">Reference proteome</keyword>
<dbReference type="OrthoDB" id="10634107at2759"/>
<feature type="region of interest" description="Disordered" evidence="1">
    <location>
        <begin position="402"/>
        <end position="422"/>
    </location>
</feature>
<dbReference type="EMBL" id="JPKZ01002328">
    <property type="protein sequence ID" value="KHN77392.1"/>
    <property type="molecule type" value="Genomic_DNA"/>
</dbReference>
<feature type="compositionally biased region" description="Low complexity" evidence="1">
    <location>
        <begin position="78"/>
        <end position="89"/>
    </location>
</feature>
<gene>
    <name evidence="2" type="ORF">Tcan_18071</name>
</gene>
<evidence type="ECO:0000313" key="2">
    <source>
        <dbReference type="EMBL" id="KHN77392.1"/>
    </source>
</evidence>
<feature type="compositionally biased region" description="Basic and acidic residues" evidence="1">
    <location>
        <begin position="615"/>
        <end position="625"/>
    </location>
</feature>
<evidence type="ECO:0000313" key="3">
    <source>
        <dbReference type="Proteomes" id="UP000031036"/>
    </source>
</evidence>
<feature type="region of interest" description="Disordered" evidence="1">
    <location>
        <begin position="545"/>
        <end position="625"/>
    </location>
</feature>
<name>A0A0B2V7F4_TOXCA</name>
<feature type="region of interest" description="Disordered" evidence="1">
    <location>
        <begin position="220"/>
        <end position="248"/>
    </location>
</feature>
<organism evidence="2 3">
    <name type="scientific">Toxocara canis</name>
    <name type="common">Canine roundworm</name>
    <dbReference type="NCBI Taxonomy" id="6265"/>
    <lineage>
        <taxon>Eukaryota</taxon>
        <taxon>Metazoa</taxon>
        <taxon>Ecdysozoa</taxon>
        <taxon>Nematoda</taxon>
        <taxon>Chromadorea</taxon>
        <taxon>Rhabditida</taxon>
        <taxon>Spirurina</taxon>
        <taxon>Ascaridomorpha</taxon>
        <taxon>Ascaridoidea</taxon>
        <taxon>Toxocaridae</taxon>
        <taxon>Toxocara</taxon>
    </lineage>
</organism>
<feature type="compositionally biased region" description="Polar residues" evidence="1">
    <location>
        <begin position="28"/>
        <end position="39"/>
    </location>
</feature>
<comment type="caution">
    <text evidence="2">The sequence shown here is derived from an EMBL/GenBank/DDBJ whole genome shotgun (WGS) entry which is preliminary data.</text>
</comment>
<feature type="region of interest" description="Disordered" evidence="1">
    <location>
        <begin position="71"/>
        <end position="95"/>
    </location>
</feature>
<sequence>MIVTSSQAKAPSSLGSSSEHRAVYSAAGNANDTNTNQPFTPRLPSSLFSQGPHRRVTSMYADRSWGMDSVHSSPIMRGVPPGSGSSPSSTLSARIDGTLPSRATVSWTRTKVNDQNGRINALLEEMRPSSSNSISRNQLMSPSNGATYRPYAVEPNRIRSALSQDDFSYRFRNPVLDSGSSFTSNSYSTCVPRSNDYYRPVLEASSRISPSALDSKRLERFESPPVPAKDFRNGQAKGGTEGRPTTVRLASPDSWMRNRDTRPISPSVPHTFSPRWRRSALAYPEYNLPPEVTKEETESGVCSSHETLYTSNNGERTPAKTANANAKAIRMRNDAPFYKDATKRYAGSNWEKQFDDEANAAVTKCAANNAVDRSNDSMSISNSSSFERFTARHASFMAAISGNERRGAQDDEKRSSKEAANQSLSSILTAAMHPSLIRASAVGNPLRTPPSYVLSGTIGGTSPPNEKRAFQAKPPQSRHTHRLLCTSRNNEKVSPLPYECSSNVRLNAYEEREKTEMGPFCCLEQIATANNYLRMSKRNKSASLRLSAPTLPPPSPVDEFSSTEQQQAEPPPKPPRDLRRRTMHVTTDILPTQSHNTEKASSIVQNANIPSKSRKTGEDFEAVRL</sequence>